<organism evidence="2 3">
    <name type="scientific">Trinickia soli</name>
    <dbReference type="NCBI Taxonomy" id="380675"/>
    <lineage>
        <taxon>Bacteria</taxon>
        <taxon>Pseudomonadati</taxon>
        <taxon>Pseudomonadota</taxon>
        <taxon>Betaproteobacteria</taxon>
        <taxon>Burkholderiales</taxon>
        <taxon>Burkholderiaceae</taxon>
        <taxon>Trinickia</taxon>
    </lineage>
</organism>
<feature type="compositionally biased region" description="Basic residues" evidence="1">
    <location>
        <begin position="1"/>
        <end position="11"/>
    </location>
</feature>
<dbReference type="EMBL" id="PNYB01000005">
    <property type="protein sequence ID" value="PMS26098.1"/>
    <property type="molecule type" value="Genomic_DNA"/>
</dbReference>
<evidence type="ECO:0000256" key="1">
    <source>
        <dbReference type="SAM" id="MobiDB-lite"/>
    </source>
</evidence>
<sequence length="347" mass="38632">MDARRRCRAFARSRPATRRERVRLPHPSAVTSRSTSMSTPVGSLANCQPGKTRRTLAMLVAGCLLCAGPAAKGADGAADLLNAYQSLLPRLEHNPFRRELYLDSQESPSMVKGEVYAVMAYPFATVHDVFTDSSRGPANWCDVLILHPNIKYCRATSGSDHNTLLVKVSKKEAAEEPGATYRVQFQYAAATTGPGYLQVKLHADRGPLGTRDYRIALEAAALGDGRTFLHLTYSYGYSTIGRLAMKAYLATFGRGKVGFTDVADPSATRPEYVGGMRGLMERNTMRYYLAIDAYLGALSSPPDQQLARRLNNWFDASEQYPRQLHELDRQQYLQMKGDEYRRQQAMQ</sequence>
<keyword evidence="3" id="KW-1185">Reference proteome</keyword>
<reference evidence="2 3" key="1">
    <citation type="submission" date="2018-01" db="EMBL/GenBank/DDBJ databases">
        <title>Whole genome analyses suggest that Burkholderia sensu lato contains two further novel genera in the rhizoxinica-symbiotica group Mycetohabitans gen. nov., and Trinickia gen. nov.: implications for the evolution of diazotrophy and nodulation in the Burkholderiaceae.</title>
        <authorList>
            <person name="Estrada-de los Santos P."/>
            <person name="Palmer M."/>
            <person name="Chavez-Ramirez B."/>
            <person name="Beukes C."/>
            <person name="Steenkamp E.T."/>
            <person name="Hirsch A.M."/>
            <person name="Manyaka P."/>
            <person name="Maluk M."/>
            <person name="Lafos M."/>
            <person name="Crook M."/>
            <person name="Gross E."/>
            <person name="Simon M.F."/>
            <person name="Bueno dos Reis Junior F."/>
            <person name="Poole P.S."/>
            <person name="Venter S.N."/>
            <person name="James E.K."/>
        </authorList>
    </citation>
    <scope>NUCLEOTIDE SEQUENCE [LARGE SCALE GENOMIC DNA]</scope>
    <source>
        <strain evidence="2 3">GP25-8</strain>
    </source>
</reference>
<dbReference type="AlphaFoldDB" id="A0A2N7W9K8"/>
<name>A0A2N7W9K8_9BURK</name>
<accession>A0A2N7W9K8</accession>
<feature type="region of interest" description="Disordered" evidence="1">
    <location>
        <begin position="1"/>
        <end position="44"/>
    </location>
</feature>
<comment type="caution">
    <text evidence="2">The sequence shown here is derived from an EMBL/GenBank/DDBJ whole genome shotgun (WGS) entry which is preliminary data.</text>
</comment>
<dbReference type="Proteomes" id="UP000235347">
    <property type="component" value="Unassembled WGS sequence"/>
</dbReference>
<evidence type="ECO:0000313" key="2">
    <source>
        <dbReference type="EMBL" id="PMS26098.1"/>
    </source>
</evidence>
<gene>
    <name evidence="2" type="ORF">C0Z19_07575</name>
</gene>
<feature type="compositionally biased region" description="Polar residues" evidence="1">
    <location>
        <begin position="29"/>
        <end position="41"/>
    </location>
</feature>
<evidence type="ECO:0000313" key="3">
    <source>
        <dbReference type="Proteomes" id="UP000235347"/>
    </source>
</evidence>
<proteinExistence type="predicted"/>
<protein>
    <submittedName>
        <fullName evidence="2">Uncharacterized protein</fullName>
    </submittedName>
</protein>